<dbReference type="Gene3D" id="1.20.1250.20">
    <property type="entry name" value="MFS general substrate transporter like domains"/>
    <property type="match status" value="1"/>
</dbReference>
<accession>A0A5N3RBX1</accession>
<comment type="subcellular location">
    <subcellularLocation>
        <location evidence="1">Cell membrane</location>
        <topology evidence="1">Multi-pass membrane protein</topology>
    </subcellularLocation>
</comment>
<feature type="transmembrane region" description="Helical" evidence="7">
    <location>
        <begin position="315"/>
        <end position="339"/>
    </location>
</feature>
<feature type="transmembrane region" description="Helical" evidence="7">
    <location>
        <begin position="20"/>
        <end position="46"/>
    </location>
</feature>
<dbReference type="PANTHER" id="PTHR23517">
    <property type="entry name" value="RESISTANCE PROTEIN MDTM, PUTATIVE-RELATED-RELATED"/>
    <property type="match status" value="1"/>
</dbReference>
<dbReference type="InterPro" id="IPR050171">
    <property type="entry name" value="MFS_Transporters"/>
</dbReference>
<proteinExistence type="predicted"/>
<dbReference type="GO" id="GO:0005886">
    <property type="term" value="C:plasma membrane"/>
    <property type="evidence" value="ECO:0007669"/>
    <property type="project" value="UniProtKB-SubCell"/>
</dbReference>
<evidence type="ECO:0000256" key="7">
    <source>
        <dbReference type="SAM" id="Phobius"/>
    </source>
</evidence>
<keyword evidence="3" id="KW-1003">Cell membrane</keyword>
<keyword evidence="4 7" id="KW-0812">Transmembrane</keyword>
<name>A0A5N3RBX1_9VIBR</name>
<dbReference type="PROSITE" id="PS00216">
    <property type="entry name" value="SUGAR_TRANSPORT_1"/>
    <property type="match status" value="1"/>
</dbReference>
<evidence type="ECO:0000256" key="1">
    <source>
        <dbReference type="ARBA" id="ARBA00004651"/>
    </source>
</evidence>
<dbReference type="EMBL" id="VWSE01000002">
    <property type="protein sequence ID" value="KAB0291984.1"/>
    <property type="molecule type" value="Genomic_DNA"/>
</dbReference>
<feature type="transmembrane region" description="Helical" evidence="7">
    <location>
        <begin position="261"/>
        <end position="280"/>
    </location>
</feature>
<evidence type="ECO:0000256" key="6">
    <source>
        <dbReference type="ARBA" id="ARBA00023136"/>
    </source>
</evidence>
<feature type="transmembrane region" description="Helical" evidence="7">
    <location>
        <begin position="292"/>
        <end position="309"/>
    </location>
</feature>
<feature type="domain" description="Major facilitator superfamily (MFS) profile" evidence="8">
    <location>
        <begin position="19"/>
        <end position="401"/>
    </location>
</feature>
<comment type="caution">
    <text evidence="9">The sequence shown here is derived from an EMBL/GenBank/DDBJ whole genome shotgun (WGS) entry which is preliminary data.</text>
</comment>
<dbReference type="PROSITE" id="PS50850">
    <property type="entry name" value="MFS"/>
    <property type="match status" value="1"/>
</dbReference>
<dbReference type="RefSeq" id="WP_150868698.1">
    <property type="nucleotide sequence ID" value="NZ_VWSE01000002.1"/>
</dbReference>
<dbReference type="PANTHER" id="PTHR23517:SF2">
    <property type="entry name" value="MULTIDRUG RESISTANCE PROTEIN MDTH"/>
    <property type="match status" value="1"/>
</dbReference>
<protein>
    <submittedName>
        <fullName evidence="9">MFS transporter</fullName>
    </submittedName>
</protein>
<keyword evidence="5 7" id="KW-1133">Transmembrane helix</keyword>
<feature type="transmembrane region" description="Helical" evidence="7">
    <location>
        <begin position="175"/>
        <end position="194"/>
    </location>
</feature>
<feature type="transmembrane region" description="Helical" evidence="7">
    <location>
        <begin position="223"/>
        <end position="241"/>
    </location>
</feature>
<evidence type="ECO:0000313" key="10">
    <source>
        <dbReference type="Proteomes" id="UP000326789"/>
    </source>
</evidence>
<evidence type="ECO:0000256" key="4">
    <source>
        <dbReference type="ARBA" id="ARBA00022692"/>
    </source>
</evidence>
<dbReference type="Proteomes" id="UP000326789">
    <property type="component" value="Unassembled WGS sequence"/>
</dbReference>
<dbReference type="InterPro" id="IPR020846">
    <property type="entry name" value="MFS_dom"/>
</dbReference>
<dbReference type="InterPro" id="IPR011701">
    <property type="entry name" value="MFS"/>
</dbReference>
<feature type="transmembrane region" description="Helical" evidence="7">
    <location>
        <begin position="379"/>
        <end position="399"/>
    </location>
</feature>
<dbReference type="SUPFAM" id="SSF103473">
    <property type="entry name" value="MFS general substrate transporter"/>
    <property type="match status" value="1"/>
</dbReference>
<keyword evidence="2" id="KW-0813">Transport</keyword>
<feature type="transmembrane region" description="Helical" evidence="7">
    <location>
        <begin position="52"/>
        <end position="73"/>
    </location>
</feature>
<feature type="transmembrane region" description="Helical" evidence="7">
    <location>
        <begin position="148"/>
        <end position="169"/>
    </location>
</feature>
<reference evidence="9 10" key="1">
    <citation type="submission" date="2019-09" db="EMBL/GenBank/DDBJ databases">
        <title>Whole genome sequence of Vibrio fortis.</title>
        <authorList>
            <person name="Das S.K."/>
        </authorList>
    </citation>
    <scope>NUCLEOTIDE SEQUENCE [LARGE SCALE GENOMIC DNA]</scope>
    <source>
        <strain evidence="9 10">AN60</strain>
    </source>
</reference>
<gene>
    <name evidence="9" type="ORF">F2P58_02300</name>
</gene>
<organism evidence="9 10">
    <name type="scientific">Vibrio fortis</name>
    <dbReference type="NCBI Taxonomy" id="212667"/>
    <lineage>
        <taxon>Bacteria</taxon>
        <taxon>Pseudomonadati</taxon>
        <taxon>Pseudomonadota</taxon>
        <taxon>Gammaproteobacteria</taxon>
        <taxon>Vibrionales</taxon>
        <taxon>Vibrionaceae</taxon>
        <taxon>Vibrio</taxon>
    </lineage>
</organism>
<sequence>MDRSESLFQKQRIKRFNFSVWTVLTGTLLARTSYFMAWPFLIVFLYEDYGASAIEVGTMLAVSAVVGAGTGLYSGYLSDKLGRKWVMVLGSWIASISYTGIALASEVWQFYVLIMMTGLMRPMIEAPAKAVIGDNLSDLKDRELALNIRYFLLNLGGALGPLIGITLALSQPQNLFFVAGGTYVVYGFWLLLGIERKGTFTKPDPSQLPNFTATLSVIRKDNIFVKLMVANFIMMFVYAQVESSIPQVIVRSSITDAAQLIAGLVLVNTLTIIVFQFPMLKWLEHVPLFVRTRIGMILMAIAQIGFLFTPNDWPLGWGIACFILSLGEVIAFPTLNVQIDRMAPPHLRGSYFGAAALYSLGFAIAPLLGGVVIEMLSAYWLFVLCFILCLVMIWLYWLAEHTEDSVEREPITQS</sequence>
<evidence type="ECO:0000256" key="5">
    <source>
        <dbReference type="ARBA" id="ARBA00022989"/>
    </source>
</evidence>
<dbReference type="InterPro" id="IPR036259">
    <property type="entry name" value="MFS_trans_sf"/>
</dbReference>
<evidence type="ECO:0000313" key="9">
    <source>
        <dbReference type="EMBL" id="KAB0291984.1"/>
    </source>
</evidence>
<dbReference type="GO" id="GO:0022857">
    <property type="term" value="F:transmembrane transporter activity"/>
    <property type="evidence" value="ECO:0007669"/>
    <property type="project" value="InterPro"/>
</dbReference>
<evidence type="ECO:0000259" key="8">
    <source>
        <dbReference type="PROSITE" id="PS50850"/>
    </source>
</evidence>
<feature type="transmembrane region" description="Helical" evidence="7">
    <location>
        <begin position="351"/>
        <end position="373"/>
    </location>
</feature>
<dbReference type="InterPro" id="IPR005829">
    <property type="entry name" value="Sugar_transporter_CS"/>
</dbReference>
<dbReference type="AlphaFoldDB" id="A0A5N3RBX1"/>
<evidence type="ECO:0000256" key="2">
    <source>
        <dbReference type="ARBA" id="ARBA00022448"/>
    </source>
</evidence>
<evidence type="ECO:0000256" key="3">
    <source>
        <dbReference type="ARBA" id="ARBA00022475"/>
    </source>
</evidence>
<dbReference type="CDD" id="cd17329">
    <property type="entry name" value="MFS_MdtH_MDR_like"/>
    <property type="match status" value="1"/>
</dbReference>
<keyword evidence="6 7" id="KW-0472">Membrane</keyword>
<dbReference type="Pfam" id="PF07690">
    <property type="entry name" value="MFS_1"/>
    <property type="match status" value="1"/>
</dbReference>
<feature type="transmembrane region" description="Helical" evidence="7">
    <location>
        <begin position="85"/>
        <end position="104"/>
    </location>
</feature>